<feature type="domain" description="Cytochrome c" evidence="6">
    <location>
        <begin position="815"/>
        <end position="918"/>
    </location>
</feature>
<evidence type="ECO:0000313" key="7">
    <source>
        <dbReference type="EMBL" id="NEX63656.1"/>
    </source>
</evidence>
<organism evidence="7 8">
    <name type="scientific">Noviherbaspirillum galbum</name>
    <dbReference type="NCBI Taxonomy" id="2709383"/>
    <lineage>
        <taxon>Bacteria</taxon>
        <taxon>Pseudomonadati</taxon>
        <taxon>Pseudomonadota</taxon>
        <taxon>Betaproteobacteria</taxon>
        <taxon>Burkholderiales</taxon>
        <taxon>Oxalobacteraceae</taxon>
        <taxon>Noviherbaspirillum</taxon>
    </lineage>
</organism>
<evidence type="ECO:0000259" key="6">
    <source>
        <dbReference type="PROSITE" id="PS51007"/>
    </source>
</evidence>
<dbReference type="Pfam" id="PF20256">
    <property type="entry name" value="MoCoBD_2"/>
    <property type="match status" value="2"/>
</dbReference>
<dbReference type="Gene3D" id="3.90.1170.50">
    <property type="entry name" value="Aldehyde oxidase/xanthine dehydrogenase, a/b hammerhead"/>
    <property type="match status" value="1"/>
</dbReference>
<dbReference type="InterPro" id="IPR036909">
    <property type="entry name" value="Cyt_c-like_dom_sf"/>
</dbReference>
<dbReference type="GO" id="GO:0046872">
    <property type="term" value="F:metal ion binding"/>
    <property type="evidence" value="ECO:0007669"/>
    <property type="project" value="UniProtKB-KW"/>
</dbReference>
<feature type="domain" description="Cytochrome c" evidence="6">
    <location>
        <begin position="960"/>
        <end position="1068"/>
    </location>
</feature>
<evidence type="ECO:0000256" key="1">
    <source>
        <dbReference type="ARBA" id="ARBA00022617"/>
    </source>
</evidence>
<dbReference type="EMBL" id="JAAIVB010000074">
    <property type="protein sequence ID" value="NEX63656.1"/>
    <property type="molecule type" value="Genomic_DNA"/>
</dbReference>
<feature type="region of interest" description="Disordered" evidence="5">
    <location>
        <begin position="753"/>
        <end position="773"/>
    </location>
</feature>
<dbReference type="InterPro" id="IPR037165">
    <property type="entry name" value="AldOxase/xan_DH_Mopterin-bd_sf"/>
</dbReference>
<dbReference type="AlphaFoldDB" id="A0A6B3SX54"/>
<dbReference type="Gene3D" id="3.30.365.10">
    <property type="entry name" value="Aldehyde oxidase/xanthine dehydrogenase, molybdopterin binding domain"/>
    <property type="match status" value="4"/>
</dbReference>
<dbReference type="InterPro" id="IPR000674">
    <property type="entry name" value="Ald_Oxase/Xan_DH_a/b"/>
</dbReference>
<evidence type="ECO:0000256" key="4">
    <source>
        <dbReference type="PROSITE-ProRule" id="PRU00433"/>
    </source>
</evidence>
<evidence type="ECO:0000256" key="5">
    <source>
        <dbReference type="SAM" id="MobiDB-lite"/>
    </source>
</evidence>
<dbReference type="SUPFAM" id="SSF54665">
    <property type="entry name" value="CO dehydrogenase molybdoprotein N-domain-like"/>
    <property type="match status" value="1"/>
</dbReference>
<dbReference type="GO" id="GO:0020037">
    <property type="term" value="F:heme binding"/>
    <property type="evidence" value="ECO:0007669"/>
    <property type="project" value="InterPro"/>
</dbReference>
<dbReference type="Gene3D" id="1.10.760.10">
    <property type="entry name" value="Cytochrome c-like domain"/>
    <property type="match status" value="3"/>
</dbReference>
<protein>
    <submittedName>
        <fullName evidence="7">Molybdopterin-dependent oxidoreductase</fullName>
    </submittedName>
</protein>
<dbReference type="PROSITE" id="PS51007">
    <property type="entry name" value="CYTC"/>
    <property type="match status" value="3"/>
</dbReference>
<evidence type="ECO:0000256" key="3">
    <source>
        <dbReference type="ARBA" id="ARBA00023004"/>
    </source>
</evidence>
<proteinExistence type="predicted"/>
<dbReference type="Pfam" id="PF02738">
    <property type="entry name" value="MoCoBD_1"/>
    <property type="match status" value="1"/>
</dbReference>
<dbReference type="InterPro" id="IPR052516">
    <property type="entry name" value="N-heterocyclic_Hydroxylase"/>
</dbReference>
<dbReference type="PANTHER" id="PTHR47495">
    <property type="entry name" value="ALDEHYDE DEHYDROGENASE"/>
    <property type="match status" value="1"/>
</dbReference>
<accession>A0A6B3SX54</accession>
<gene>
    <name evidence="7" type="ORF">G3574_21470</name>
</gene>
<dbReference type="SUPFAM" id="SSF56003">
    <property type="entry name" value="Molybdenum cofactor-binding domain"/>
    <property type="match status" value="2"/>
</dbReference>
<dbReference type="PANTHER" id="PTHR47495:SF1">
    <property type="entry name" value="BLL3820 PROTEIN"/>
    <property type="match status" value="1"/>
</dbReference>
<comment type="caution">
    <text evidence="7">The sequence shown here is derived from an EMBL/GenBank/DDBJ whole genome shotgun (WGS) entry which is preliminary data.</text>
</comment>
<dbReference type="SMART" id="SM01008">
    <property type="entry name" value="Ald_Xan_dh_C"/>
    <property type="match status" value="1"/>
</dbReference>
<keyword evidence="2 4" id="KW-0479">Metal-binding</keyword>
<dbReference type="Proteomes" id="UP000482155">
    <property type="component" value="Unassembled WGS sequence"/>
</dbReference>
<dbReference type="Pfam" id="PF00034">
    <property type="entry name" value="Cytochrom_C"/>
    <property type="match status" value="1"/>
</dbReference>
<sequence>MSRRADLPHSRQDFHQAKGVLLIVREPPPPPPPVKGQPAAVPANPEEGVEILVAVWDDGSVTALNGHVDLGTGIRTALAQIVAEELDVRMDQVNMVLGDTTRAPNQGATIASASIQIHALPLRTAAAQARAWLVEQAAQRLGVPPAEIEIDAGVARVRGRQEQQGQQGQSIPYGELVRDMHVQLLLDPAIASKRPEDYRVVGQSVPRVDIPGKAVGELTFVHDLRVPGMLHGRVIRPPYAGADHGDFIGNTLESVDEKSIAHIPGIVAVVVIRDFIGVVAEREEHAEQAMRELAMQWKEWPALPELGDLEAAIRNNPSTRRVVAEQGDVDTALANAAQRIDRTYVWPYQLHASIGPSCAVAQWHPERLTVWAGTQNPHVLRADLAKLMDMRDVAIDVIRMEAAGCYGRNCADDVAADAALLSRAVGHPVRVQLTRDQEHLWEPKGAAQLMEIKGGLNADGSAAGYDFQTSYPSNGAVTLALLLTGKVSPAPIAYEMGDRTSVPPYDYEHLRVSINDMAPILRASWLRGVSALPNSFAHESYIDELAVAAGVDPVEYRLRYLKDDRAAELVRATAERAGWLTHTQPRQQPADGEFLKGQGFAYARYVHSRFPGFGAAWAAWVADVEVNRNTGEVHVRRVVVGHDAGLMINPAGVKHQVHGNVVQTTSRALKESVQVEPLTNTVATKEWGSYPILNFREVPVIDVMMMPRVDQPPQGAGETSSVPGTAAIANAIFDATGVRFRQPPFTPEVVRAALNPPSETSRPPDPAAPPRTRRRWWTVPGALLAGAVGIGAAAFGGKPAIPEVARSSTSLYTAEVIERGRILAAAGDCMVCHTAPGGAPNAGGRALDTPFGKIITTNLTPDPETGIGKWSFTAFQRAMREGISRDGKHLYPAFPYTSFTKISDDDLMALYAYLMSQEPVRNAVPETQLAFPFNMRPLMGLWNALYLKQGVDAPDPSRTALWNRGAYLVNGLGHCTACHSPRNAMGAERGGKAYLAGALVDGWEAPPLTSLSHAPVPWTEAELFRYLRHGHSEQHGAAAGPMVPVVQELAKLHEEDIRAMAHYLASFNQPIAPQQAKTMADELVAASRNRTEVRLNADSRLFSTACGSCHHDGDGPSLLGLNHPLVLNSNLHSGTPDNLVQVILHGVQETPSREIGFMPAFKHNLSDSQIAQIARYLRQRYAPDKPAWSDVESTVARLRAPDGPRH</sequence>
<dbReference type="Pfam" id="PF13442">
    <property type="entry name" value="Cytochrome_CBB3"/>
    <property type="match status" value="1"/>
</dbReference>
<evidence type="ECO:0000313" key="8">
    <source>
        <dbReference type="Proteomes" id="UP000482155"/>
    </source>
</evidence>
<dbReference type="GO" id="GO:0016491">
    <property type="term" value="F:oxidoreductase activity"/>
    <property type="evidence" value="ECO:0007669"/>
    <property type="project" value="InterPro"/>
</dbReference>
<evidence type="ECO:0000256" key="2">
    <source>
        <dbReference type="ARBA" id="ARBA00022723"/>
    </source>
</evidence>
<dbReference type="SUPFAM" id="SSF46626">
    <property type="entry name" value="Cytochrome c"/>
    <property type="match status" value="3"/>
</dbReference>
<dbReference type="GO" id="GO:0009055">
    <property type="term" value="F:electron transfer activity"/>
    <property type="evidence" value="ECO:0007669"/>
    <property type="project" value="InterPro"/>
</dbReference>
<dbReference type="InterPro" id="IPR008274">
    <property type="entry name" value="AldOxase/xan_DH_MoCoBD1"/>
</dbReference>
<dbReference type="InterPro" id="IPR036856">
    <property type="entry name" value="Ald_Oxase/Xan_DH_a/b_sf"/>
</dbReference>
<dbReference type="InterPro" id="IPR009056">
    <property type="entry name" value="Cyt_c-like_dom"/>
</dbReference>
<feature type="domain" description="Cytochrome c" evidence="6">
    <location>
        <begin position="1093"/>
        <end position="1181"/>
    </location>
</feature>
<feature type="compositionally biased region" description="Pro residues" evidence="5">
    <location>
        <begin position="26"/>
        <end position="35"/>
    </location>
</feature>
<keyword evidence="1 4" id="KW-0349">Heme</keyword>
<name>A0A6B3SX54_9BURK</name>
<reference evidence="7 8" key="1">
    <citation type="submission" date="2020-02" db="EMBL/GenBank/DDBJ databases">
        <authorList>
            <person name="Kim M.K."/>
        </authorList>
    </citation>
    <scope>NUCLEOTIDE SEQUENCE [LARGE SCALE GENOMIC DNA]</scope>
    <source>
        <strain evidence="7 8">17J57-3</strain>
    </source>
</reference>
<keyword evidence="8" id="KW-1185">Reference proteome</keyword>
<keyword evidence="3 4" id="KW-0408">Iron</keyword>
<dbReference type="RefSeq" id="WP_163967597.1">
    <property type="nucleotide sequence ID" value="NZ_JAAIVB010000074.1"/>
</dbReference>
<dbReference type="InterPro" id="IPR046867">
    <property type="entry name" value="AldOxase/xan_DH_MoCoBD2"/>
</dbReference>
<feature type="region of interest" description="Disordered" evidence="5">
    <location>
        <begin position="23"/>
        <end position="42"/>
    </location>
</feature>